<name>A0A8E2W9R3_RHILI</name>
<proteinExistence type="predicted"/>
<reference evidence="2 3" key="1">
    <citation type="submission" date="2018-05" db="EMBL/GenBank/DDBJ databases">
        <title>Genomic Encyclopedia of Type Strains, Phase IV (KMG-IV): sequencing the most valuable type-strain genomes for metagenomic binning, comparative biology and taxonomic classification.</title>
        <authorList>
            <person name="Goeker M."/>
        </authorList>
    </citation>
    <scope>NUCLEOTIDE SEQUENCE [LARGE SCALE GENOMIC DNA]</scope>
    <source>
        <strain evidence="2 3">DSM 2626</strain>
    </source>
</reference>
<dbReference type="AlphaFoldDB" id="A0A8E2W9R3"/>
<sequence>MVTTPMASTTPTEYASDRMSNAADYAADKTAYRADNSAKYSSNRVTERSEGVPRDFHRMN</sequence>
<feature type="region of interest" description="Disordered" evidence="1">
    <location>
        <begin position="36"/>
        <end position="60"/>
    </location>
</feature>
<accession>A0A8E2W9R3</accession>
<evidence type="ECO:0000313" key="2">
    <source>
        <dbReference type="EMBL" id="PWJ89513.1"/>
    </source>
</evidence>
<organism evidence="2 3">
    <name type="scientific">Rhizobium loti</name>
    <name type="common">Mesorhizobium loti</name>
    <dbReference type="NCBI Taxonomy" id="381"/>
    <lineage>
        <taxon>Bacteria</taxon>
        <taxon>Pseudomonadati</taxon>
        <taxon>Pseudomonadota</taxon>
        <taxon>Alphaproteobacteria</taxon>
        <taxon>Hyphomicrobiales</taxon>
        <taxon>Phyllobacteriaceae</taxon>
        <taxon>Mesorhizobium</taxon>
    </lineage>
</organism>
<evidence type="ECO:0000256" key="1">
    <source>
        <dbReference type="SAM" id="MobiDB-lite"/>
    </source>
</evidence>
<feature type="compositionally biased region" description="Basic and acidic residues" evidence="1">
    <location>
        <begin position="45"/>
        <end position="60"/>
    </location>
</feature>
<gene>
    <name evidence="2" type="ORF">C8D77_107157</name>
</gene>
<comment type="caution">
    <text evidence="2">The sequence shown here is derived from an EMBL/GenBank/DDBJ whole genome shotgun (WGS) entry which is preliminary data.</text>
</comment>
<dbReference type="Proteomes" id="UP000245631">
    <property type="component" value="Unassembled WGS sequence"/>
</dbReference>
<dbReference type="EMBL" id="QGGH01000007">
    <property type="protein sequence ID" value="PWJ89513.1"/>
    <property type="molecule type" value="Genomic_DNA"/>
</dbReference>
<evidence type="ECO:0000313" key="3">
    <source>
        <dbReference type="Proteomes" id="UP000245631"/>
    </source>
</evidence>
<protein>
    <submittedName>
        <fullName evidence="2">Uncharacterized protein</fullName>
    </submittedName>
</protein>